<evidence type="ECO:0000313" key="2">
    <source>
        <dbReference type="Proteomes" id="UP000604046"/>
    </source>
</evidence>
<protein>
    <submittedName>
        <fullName evidence="1">Uncharacterized protein</fullName>
    </submittedName>
</protein>
<sequence length="140" mass="15429">MSHAISFKVRRWVPALTKIEDDTLVPVPLMDLFQLLDPPSRRSAAKLPALPFSLDPAVAEVIPLIDGAQGLEANWKLPDWLEPGWTNTQPLHQVSSVQCIARSCALRSDYAAFSVLSARQSSESLHDTRVSVRTNAARLS</sequence>
<proteinExistence type="predicted"/>
<name>A0A812LGN0_9DINO</name>
<reference evidence="1" key="1">
    <citation type="submission" date="2021-02" db="EMBL/GenBank/DDBJ databases">
        <authorList>
            <person name="Dougan E. K."/>
            <person name="Rhodes N."/>
            <person name="Thang M."/>
            <person name="Chan C."/>
        </authorList>
    </citation>
    <scope>NUCLEOTIDE SEQUENCE</scope>
</reference>
<keyword evidence="2" id="KW-1185">Reference proteome</keyword>
<organism evidence="1 2">
    <name type="scientific">Symbiodinium natans</name>
    <dbReference type="NCBI Taxonomy" id="878477"/>
    <lineage>
        <taxon>Eukaryota</taxon>
        <taxon>Sar</taxon>
        <taxon>Alveolata</taxon>
        <taxon>Dinophyceae</taxon>
        <taxon>Suessiales</taxon>
        <taxon>Symbiodiniaceae</taxon>
        <taxon>Symbiodinium</taxon>
    </lineage>
</organism>
<dbReference type="EMBL" id="CAJNDS010000918">
    <property type="protein sequence ID" value="CAE7240778.1"/>
    <property type="molecule type" value="Genomic_DNA"/>
</dbReference>
<accession>A0A812LGN0</accession>
<gene>
    <name evidence="1" type="ORF">SNAT2548_LOCUS10818</name>
</gene>
<evidence type="ECO:0000313" key="1">
    <source>
        <dbReference type="EMBL" id="CAE7240778.1"/>
    </source>
</evidence>
<comment type="caution">
    <text evidence="1">The sequence shown here is derived from an EMBL/GenBank/DDBJ whole genome shotgun (WGS) entry which is preliminary data.</text>
</comment>
<dbReference type="AlphaFoldDB" id="A0A812LGN0"/>
<dbReference type="Proteomes" id="UP000604046">
    <property type="component" value="Unassembled WGS sequence"/>
</dbReference>
<dbReference type="OrthoDB" id="338854at2759"/>